<comment type="caution">
    <text evidence="10">Lacks conserved residue(s) required for the propagation of feature annotation.</text>
</comment>
<proteinExistence type="inferred from homology"/>
<dbReference type="AlphaFoldDB" id="A0A6V8MZ01"/>
<dbReference type="EMBL" id="BLXY01000003">
    <property type="protein sequence ID" value="GFO64409.1"/>
    <property type="molecule type" value="Genomic_DNA"/>
</dbReference>
<keyword evidence="3 10" id="KW-0808">Transferase</keyword>
<evidence type="ECO:0000313" key="12">
    <source>
        <dbReference type="EMBL" id="GFO64409.1"/>
    </source>
</evidence>
<dbReference type="Proteomes" id="UP000568888">
    <property type="component" value="Unassembled WGS sequence"/>
</dbReference>
<comment type="catalytic activity">
    <reaction evidence="1 10">
        <text>2 ATP = 3',3'-c-di-AMP + 2 diphosphate</text>
        <dbReference type="Rhea" id="RHEA:35655"/>
        <dbReference type="ChEBI" id="CHEBI:30616"/>
        <dbReference type="ChEBI" id="CHEBI:33019"/>
        <dbReference type="ChEBI" id="CHEBI:71500"/>
        <dbReference type="EC" id="2.7.7.85"/>
    </reaction>
</comment>
<comment type="caution">
    <text evidence="12">The sequence shown here is derived from an EMBL/GenBank/DDBJ whole genome shotgun (WGS) entry which is preliminary data.</text>
</comment>
<dbReference type="GO" id="GO:0004016">
    <property type="term" value="F:adenylate cyclase activity"/>
    <property type="evidence" value="ECO:0007669"/>
    <property type="project" value="UniProtKB-UniRule"/>
</dbReference>
<comment type="similarity">
    <text evidence="10">Belongs to the adenylate cyclase family. DacA/CdaA subfamily.</text>
</comment>
<feature type="transmembrane region" description="Helical" evidence="10">
    <location>
        <begin position="70"/>
        <end position="87"/>
    </location>
</feature>
<evidence type="ECO:0000256" key="9">
    <source>
        <dbReference type="ARBA" id="ARBA00023136"/>
    </source>
</evidence>
<keyword evidence="2 10" id="KW-1003">Cell membrane</keyword>
<keyword evidence="6 10" id="KW-0547">Nucleotide-binding</keyword>
<evidence type="ECO:0000256" key="5">
    <source>
        <dbReference type="ARBA" id="ARBA00022695"/>
    </source>
</evidence>
<evidence type="ECO:0000259" key="11">
    <source>
        <dbReference type="PROSITE" id="PS51794"/>
    </source>
</evidence>
<dbReference type="InterPro" id="IPR014046">
    <property type="entry name" value="C-di-AMP_synthase"/>
</dbReference>
<sequence length="259" mass="27966">MASRPVRMNSFLQNIGILRDLLDLSLAILIVSRLARLLKGVLALRILAILSGLVALHLLARFFSLQTVRIIVDLILGSSVVGLAVIFQTDIRRAFATLARSRTEKDVEMSDVIDELVFAVAGLAQKKIGALIVIERAISVDSYLAVGTDIDAKVTSELISSIFLPYSPIHDGAVIIQHGKLTKAGCFLPLTQNLEVSKSLGTRHRAAIGLTELVDAVVVVVSEETGTASVIVGGKKTDVVDMPSLGKTLRRLVEPRWLK</sequence>
<dbReference type="Gene3D" id="3.40.1700.10">
    <property type="entry name" value="DNA integrity scanning protein, DisA, N-terminal domain"/>
    <property type="match status" value="1"/>
</dbReference>
<keyword evidence="7 10" id="KW-0067">ATP-binding</keyword>
<dbReference type="PANTHER" id="PTHR34185">
    <property type="entry name" value="DIADENYLATE CYCLASE"/>
    <property type="match status" value="1"/>
</dbReference>
<dbReference type="InterPro" id="IPR034701">
    <property type="entry name" value="CdaA"/>
</dbReference>
<dbReference type="EC" id="2.7.7.85" evidence="10"/>
<dbReference type="GO" id="GO:0106408">
    <property type="term" value="F:diadenylate cyclase activity"/>
    <property type="evidence" value="ECO:0007669"/>
    <property type="project" value="UniProtKB-EC"/>
</dbReference>
<evidence type="ECO:0000256" key="8">
    <source>
        <dbReference type="ARBA" id="ARBA00022989"/>
    </source>
</evidence>
<organism evidence="12 13">
    <name type="scientific">Geomonas paludis</name>
    <dbReference type="NCBI Taxonomy" id="2740185"/>
    <lineage>
        <taxon>Bacteria</taxon>
        <taxon>Pseudomonadati</taxon>
        <taxon>Thermodesulfobacteriota</taxon>
        <taxon>Desulfuromonadia</taxon>
        <taxon>Geobacterales</taxon>
        <taxon>Geobacteraceae</taxon>
        <taxon>Geomonas</taxon>
    </lineage>
</organism>
<accession>A0A6V8MZ01</accession>
<dbReference type="InterPro" id="IPR050338">
    <property type="entry name" value="DisA"/>
</dbReference>
<feature type="transmembrane region" description="Helical" evidence="10">
    <location>
        <begin position="44"/>
        <end position="63"/>
    </location>
</feature>
<evidence type="ECO:0000313" key="13">
    <source>
        <dbReference type="Proteomes" id="UP000568888"/>
    </source>
</evidence>
<comment type="subunit">
    <text evidence="10">Probably a homodimer.</text>
</comment>
<dbReference type="SUPFAM" id="SSF143597">
    <property type="entry name" value="YojJ-like"/>
    <property type="match status" value="1"/>
</dbReference>
<dbReference type="InterPro" id="IPR003390">
    <property type="entry name" value="DNA_integrity_scan_DisA_N"/>
</dbReference>
<keyword evidence="8 10" id="KW-1133">Transmembrane helix</keyword>
<dbReference type="HAMAP" id="MF_01499">
    <property type="entry name" value="DacA"/>
    <property type="match status" value="1"/>
</dbReference>
<keyword evidence="9 10" id="KW-0472">Membrane</keyword>
<dbReference type="PIRSF" id="PIRSF004793">
    <property type="entry name" value="UCP004793"/>
    <property type="match status" value="1"/>
</dbReference>
<dbReference type="PANTHER" id="PTHR34185:SF1">
    <property type="entry name" value="DIADENYLATE CYCLASE"/>
    <property type="match status" value="1"/>
</dbReference>
<reference evidence="13" key="1">
    <citation type="submission" date="2020-06" db="EMBL/GenBank/DDBJ databases">
        <title>Draft genomic sequecing of Geomonas sp. Red736.</title>
        <authorList>
            <person name="Itoh H."/>
            <person name="Xu Z.X."/>
            <person name="Ushijima N."/>
            <person name="Masuda Y."/>
            <person name="Shiratori Y."/>
            <person name="Senoo K."/>
        </authorList>
    </citation>
    <scope>NUCLEOTIDE SEQUENCE [LARGE SCALE GENOMIC DNA]</scope>
    <source>
        <strain evidence="13">Red736</strain>
    </source>
</reference>
<evidence type="ECO:0000256" key="4">
    <source>
        <dbReference type="ARBA" id="ARBA00022692"/>
    </source>
</evidence>
<dbReference type="NCBIfam" id="TIGR00159">
    <property type="entry name" value="diadenylate cyclase CdaA"/>
    <property type="match status" value="1"/>
</dbReference>
<dbReference type="GO" id="GO:0006171">
    <property type="term" value="P:cAMP biosynthetic process"/>
    <property type="evidence" value="ECO:0007669"/>
    <property type="project" value="InterPro"/>
</dbReference>
<keyword evidence="5 10" id="KW-0548">Nucleotidyltransferase</keyword>
<evidence type="ECO:0000256" key="6">
    <source>
        <dbReference type="ARBA" id="ARBA00022741"/>
    </source>
</evidence>
<evidence type="ECO:0000256" key="2">
    <source>
        <dbReference type="ARBA" id="ARBA00022475"/>
    </source>
</evidence>
<evidence type="ECO:0000256" key="10">
    <source>
        <dbReference type="HAMAP-Rule" id="MF_01499"/>
    </source>
</evidence>
<evidence type="ECO:0000256" key="1">
    <source>
        <dbReference type="ARBA" id="ARBA00000877"/>
    </source>
</evidence>
<comment type="function">
    <text evidence="10">Catalyzes the condensation of 2 ATP molecules into cyclic di-AMP (c-di-AMP), a second messenger used to regulate differing processes in different bacteria.</text>
</comment>
<keyword evidence="4 10" id="KW-0812">Transmembrane</keyword>
<dbReference type="GO" id="GO:0005524">
    <property type="term" value="F:ATP binding"/>
    <property type="evidence" value="ECO:0007669"/>
    <property type="project" value="UniProtKB-UniRule"/>
</dbReference>
<protein>
    <recommendedName>
        <fullName evidence="10">Diadenylate cyclase</fullName>
        <shortName evidence="10">DAC</shortName>
        <ecNumber evidence="10">2.7.7.85</ecNumber>
    </recommendedName>
    <alternativeName>
        <fullName evidence="10">Cyclic-di-AMP synthase</fullName>
        <shortName evidence="10">c-di-AMP synthase</shortName>
    </alternativeName>
</protein>
<dbReference type="Pfam" id="PF02457">
    <property type="entry name" value="DAC"/>
    <property type="match status" value="1"/>
</dbReference>
<evidence type="ECO:0000256" key="3">
    <source>
        <dbReference type="ARBA" id="ARBA00022679"/>
    </source>
</evidence>
<dbReference type="InterPro" id="IPR036888">
    <property type="entry name" value="DNA_integrity_DisA_N_sf"/>
</dbReference>
<gene>
    <name evidence="10" type="primary">dacA</name>
    <name evidence="12" type="ORF">GMPD_23280</name>
</gene>
<evidence type="ECO:0000256" key="7">
    <source>
        <dbReference type="ARBA" id="ARBA00022840"/>
    </source>
</evidence>
<dbReference type="PROSITE" id="PS51794">
    <property type="entry name" value="DAC"/>
    <property type="match status" value="1"/>
</dbReference>
<name>A0A6V8MZ01_9BACT</name>
<feature type="domain" description="DAC" evidence="11">
    <location>
        <begin position="88"/>
        <end position="244"/>
    </location>
</feature>